<evidence type="ECO:0000313" key="7">
    <source>
        <dbReference type="Proteomes" id="UP000034410"/>
    </source>
</evidence>
<keyword evidence="4" id="KW-0963">Cytoplasm</keyword>
<dbReference type="InterPro" id="IPR006015">
    <property type="entry name" value="Universal_stress_UspA"/>
</dbReference>
<evidence type="ECO:0000256" key="4">
    <source>
        <dbReference type="PIRNR" id="PIRNR006276"/>
    </source>
</evidence>
<dbReference type="CDD" id="cd00293">
    <property type="entry name" value="USP-like"/>
    <property type="match status" value="1"/>
</dbReference>
<feature type="domain" description="UspA" evidence="5">
    <location>
        <begin position="5"/>
        <end position="159"/>
    </location>
</feature>
<evidence type="ECO:0000313" key="6">
    <source>
        <dbReference type="EMBL" id="AKH21850.1"/>
    </source>
</evidence>
<dbReference type="InterPro" id="IPR014729">
    <property type="entry name" value="Rossmann-like_a/b/a_fold"/>
</dbReference>
<comment type="subcellular location">
    <subcellularLocation>
        <location evidence="4">Cytoplasm</location>
    </subcellularLocation>
</comment>
<dbReference type="Pfam" id="PF00582">
    <property type="entry name" value="Usp"/>
    <property type="match status" value="1"/>
</dbReference>
<evidence type="ECO:0000256" key="2">
    <source>
        <dbReference type="ARBA" id="ARBA00022741"/>
    </source>
</evidence>
<keyword evidence="3" id="KW-0067">ATP-binding</keyword>
<dbReference type="GO" id="GO:0005737">
    <property type="term" value="C:cytoplasm"/>
    <property type="evidence" value="ECO:0007669"/>
    <property type="project" value="UniProtKB-SubCell"/>
</dbReference>
<dbReference type="AlphaFoldDB" id="A0A0F7K3M4"/>
<dbReference type="PRINTS" id="PR01438">
    <property type="entry name" value="UNVRSLSTRESS"/>
</dbReference>
<dbReference type="RefSeq" id="WP_046860771.1">
    <property type="nucleotide sequence ID" value="NZ_CP011412.1"/>
</dbReference>
<protein>
    <recommendedName>
        <fullName evidence="4">Universal stress protein</fullName>
    </recommendedName>
</protein>
<dbReference type="PANTHER" id="PTHR46268">
    <property type="entry name" value="STRESS RESPONSE PROTEIN NHAX"/>
    <property type="match status" value="1"/>
</dbReference>
<dbReference type="PIRSF" id="PIRSF006276">
    <property type="entry name" value="UspA"/>
    <property type="match status" value="1"/>
</dbReference>
<proteinExistence type="inferred from homology"/>
<keyword evidence="2" id="KW-0547">Nucleotide-binding</keyword>
<evidence type="ECO:0000259" key="5">
    <source>
        <dbReference type="Pfam" id="PF00582"/>
    </source>
</evidence>
<keyword evidence="7" id="KW-1185">Reference proteome</keyword>
<accession>A0A0F7K3M4</accession>
<gene>
    <name evidence="6" type="ORF">AAY24_17585</name>
</gene>
<dbReference type="Proteomes" id="UP000034410">
    <property type="component" value="Chromosome"/>
</dbReference>
<reference evidence="6 7" key="1">
    <citation type="journal article" date="2015" name="Genome Announc.">
        <title>Complete Genome Sequence of Sedimenticola thiotaurini Strain SIP-G1, a Polyphosphate- and Polyhydroxyalkanoate-Accumulating Sulfur-Oxidizing Gammaproteobacterium Isolated from Salt Marsh Sediments.</title>
        <authorList>
            <person name="Flood B.E."/>
            <person name="Jones D.S."/>
            <person name="Bailey J.V."/>
        </authorList>
    </citation>
    <scope>NUCLEOTIDE SEQUENCE [LARGE SCALE GENOMIC DNA]</scope>
    <source>
        <strain evidence="6 7">SIP-G1</strain>
    </source>
</reference>
<evidence type="ECO:0000256" key="3">
    <source>
        <dbReference type="ARBA" id="ARBA00022840"/>
    </source>
</evidence>
<dbReference type="Gene3D" id="3.40.50.620">
    <property type="entry name" value="HUPs"/>
    <property type="match status" value="1"/>
</dbReference>
<dbReference type="InterPro" id="IPR006016">
    <property type="entry name" value="UspA"/>
</dbReference>
<dbReference type="SUPFAM" id="SSF52402">
    <property type="entry name" value="Adenine nucleotide alpha hydrolases-like"/>
    <property type="match status" value="1"/>
</dbReference>
<dbReference type="PANTHER" id="PTHR46268:SF27">
    <property type="entry name" value="UNIVERSAL STRESS PROTEIN RV2623"/>
    <property type="match status" value="1"/>
</dbReference>
<name>A0A0F7K3M4_9GAMM</name>
<dbReference type="PROSITE" id="PS51257">
    <property type="entry name" value="PROKAR_LIPOPROTEIN"/>
    <property type="match status" value="1"/>
</dbReference>
<dbReference type="EMBL" id="CP011412">
    <property type="protein sequence ID" value="AKH21850.1"/>
    <property type="molecule type" value="Genomic_DNA"/>
</dbReference>
<dbReference type="KEGG" id="seds:AAY24_17585"/>
<comment type="similarity">
    <text evidence="1 4">Belongs to the universal stress protein A family.</text>
</comment>
<dbReference type="OrthoDB" id="5877096at2"/>
<dbReference type="GO" id="GO:0005524">
    <property type="term" value="F:ATP binding"/>
    <property type="evidence" value="ECO:0007669"/>
    <property type="project" value="UniProtKB-KW"/>
</dbReference>
<sequence>MLASIKKILYATDLGSNSPTVFNYAVSLAISCQAEIHLLHAIEPLGATGRTLMRSAMPENQLDQLEREGLKRVHESIHQRLTEFARRELDSGDEAATLVSQIIIAEGRPETVILEQAKKIGADLVVMGPHSQSTLDRVLLGSVARKVTHLCPVPVLLVPIPRDD</sequence>
<evidence type="ECO:0000256" key="1">
    <source>
        <dbReference type="ARBA" id="ARBA00008791"/>
    </source>
</evidence>
<organism evidence="6 7">
    <name type="scientific">Sedimenticola thiotaurini</name>
    <dbReference type="NCBI Taxonomy" id="1543721"/>
    <lineage>
        <taxon>Bacteria</taxon>
        <taxon>Pseudomonadati</taxon>
        <taxon>Pseudomonadota</taxon>
        <taxon>Gammaproteobacteria</taxon>
        <taxon>Chromatiales</taxon>
        <taxon>Sedimenticolaceae</taxon>
        <taxon>Sedimenticola</taxon>
    </lineage>
</organism>